<keyword evidence="6 9" id="KW-1133">Transmembrane helix</keyword>
<evidence type="ECO:0000313" key="10">
    <source>
        <dbReference type="EMBL" id="CAH0563683.1"/>
    </source>
</evidence>
<comment type="similarity">
    <text evidence="2">Belongs to the TMEM186 family.</text>
</comment>
<keyword evidence="7" id="KW-0496">Mitochondrion</keyword>
<reference evidence="10" key="1">
    <citation type="submission" date="2021-12" db="EMBL/GenBank/DDBJ databases">
        <authorList>
            <person name="King R."/>
        </authorList>
    </citation>
    <scope>NUCLEOTIDE SEQUENCE</scope>
</reference>
<comment type="subcellular location">
    <subcellularLocation>
        <location evidence="1">Mitochondrion inner membrane</location>
        <topology evidence="1">Multi-pass membrane protein</topology>
    </subcellularLocation>
</comment>
<evidence type="ECO:0000256" key="7">
    <source>
        <dbReference type="ARBA" id="ARBA00023128"/>
    </source>
</evidence>
<dbReference type="AlphaFoldDB" id="A0A9P0FN03"/>
<keyword evidence="5" id="KW-0999">Mitochondrion inner membrane</keyword>
<dbReference type="OrthoDB" id="6147888at2759"/>
<evidence type="ECO:0000256" key="9">
    <source>
        <dbReference type="SAM" id="Phobius"/>
    </source>
</evidence>
<proteinExistence type="inferred from homology"/>
<feature type="transmembrane region" description="Helical" evidence="9">
    <location>
        <begin position="55"/>
        <end position="76"/>
    </location>
</feature>
<evidence type="ECO:0000256" key="8">
    <source>
        <dbReference type="ARBA" id="ARBA00023136"/>
    </source>
</evidence>
<evidence type="ECO:0000256" key="6">
    <source>
        <dbReference type="ARBA" id="ARBA00022989"/>
    </source>
</evidence>
<gene>
    <name evidence="10" type="ORF">MELIAE_LOCUS12443</name>
</gene>
<keyword evidence="8 9" id="KW-0472">Membrane</keyword>
<protein>
    <recommendedName>
        <fullName evidence="3">Transmembrane protein 186</fullName>
    </recommendedName>
</protein>
<evidence type="ECO:0000256" key="5">
    <source>
        <dbReference type="ARBA" id="ARBA00022792"/>
    </source>
</evidence>
<evidence type="ECO:0000256" key="1">
    <source>
        <dbReference type="ARBA" id="ARBA00004448"/>
    </source>
</evidence>
<accession>A0A9P0FN03</accession>
<dbReference type="EMBL" id="OV121140">
    <property type="protein sequence ID" value="CAH0563683.1"/>
    <property type="molecule type" value="Genomic_DNA"/>
</dbReference>
<keyword evidence="4 9" id="KW-0812">Transmembrane</keyword>
<dbReference type="PANTHER" id="PTHR13603:SF1">
    <property type="entry name" value="TRANSMEMBRANE PROTEIN 186"/>
    <property type="match status" value="1"/>
</dbReference>
<sequence length="186" mass="21060">MNKSVLFAAKLVKNLKPIRFLASANADGVEKESKFVPVYQFPYIRAISAINRLKIYHTAFSAAALPISIALASEHVVPNDTVWFAGCIGISGIITLYSIGYLSQRFVGIIYYDESRKVAKYSYLDFWGNRKNKEIPVEDIIPISELPVSTFDGLYLTLRQFSCKETYKFSLKFGIILDKEQLKKVL</sequence>
<dbReference type="InterPro" id="IPR026571">
    <property type="entry name" value="Tmem186"/>
</dbReference>
<dbReference type="Proteomes" id="UP001154078">
    <property type="component" value="Chromosome 9"/>
</dbReference>
<organism evidence="10 11">
    <name type="scientific">Brassicogethes aeneus</name>
    <name type="common">Rape pollen beetle</name>
    <name type="synonym">Meligethes aeneus</name>
    <dbReference type="NCBI Taxonomy" id="1431903"/>
    <lineage>
        <taxon>Eukaryota</taxon>
        <taxon>Metazoa</taxon>
        <taxon>Ecdysozoa</taxon>
        <taxon>Arthropoda</taxon>
        <taxon>Hexapoda</taxon>
        <taxon>Insecta</taxon>
        <taxon>Pterygota</taxon>
        <taxon>Neoptera</taxon>
        <taxon>Endopterygota</taxon>
        <taxon>Coleoptera</taxon>
        <taxon>Polyphaga</taxon>
        <taxon>Cucujiformia</taxon>
        <taxon>Nitidulidae</taxon>
        <taxon>Meligethinae</taxon>
        <taxon>Brassicogethes</taxon>
    </lineage>
</organism>
<dbReference type="GO" id="GO:0005743">
    <property type="term" value="C:mitochondrial inner membrane"/>
    <property type="evidence" value="ECO:0007669"/>
    <property type="project" value="UniProtKB-SubCell"/>
</dbReference>
<name>A0A9P0FN03_BRAAE</name>
<feature type="transmembrane region" description="Helical" evidence="9">
    <location>
        <begin position="82"/>
        <end position="102"/>
    </location>
</feature>
<evidence type="ECO:0000256" key="4">
    <source>
        <dbReference type="ARBA" id="ARBA00022692"/>
    </source>
</evidence>
<evidence type="ECO:0000313" key="11">
    <source>
        <dbReference type="Proteomes" id="UP001154078"/>
    </source>
</evidence>
<evidence type="ECO:0000256" key="2">
    <source>
        <dbReference type="ARBA" id="ARBA00007020"/>
    </source>
</evidence>
<dbReference type="PANTHER" id="PTHR13603">
    <property type="entry name" value="TRANSMEMBRANE PROTEIN 186"/>
    <property type="match status" value="1"/>
</dbReference>
<keyword evidence="11" id="KW-1185">Reference proteome</keyword>
<evidence type="ECO:0000256" key="3">
    <source>
        <dbReference type="ARBA" id="ARBA00014604"/>
    </source>
</evidence>